<dbReference type="CDD" id="cd01335">
    <property type="entry name" value="Radical_SAM"/>
    <property type="match status" value="1"/>
</dbReference>
<reference evidence="10" key="1">
    <citation type="submission" date="2018-08" db="EMBL/GenBank/DDBJ databases">
        <title>A genome reference for cultivated species of the human gut microbiota.</title>
        <authorList>
            <person name="Zou Y."/>
            <person name="Xue W."/>
            <person name="Luo G."/>
        </authorList>
    </citation>
    <scope>NUCLEOTIDE SEQUENCE [LARGE SCALE GENOMIC DNA]</scope>
    <source>
        <strain evidence="10">TF05-5AC</strain>
    </source>
</reference>
<dbReference type="Pfam" id="PF04055">
    <property type="entry name" value="Radical_SAM"/>
    <property type="match status" value="1"/>
</dbReference>
<evidence type="ECO:0000313" key="10">
    <source>
        <dbReference type="EMBL" id="RGE55615.1"/>
    </source>
</evidence>
<protein>
    <submittedName>
        <fullName evidence="10">KamA family radical SAM protein</fullName>
    </submittedName>
</protein>
<keyword evidence="3" id="KW-0949">S-adenosyl-L-methionine</keyword>
<dbReference type="SUPFAM" id="SSF102114">
    <property type="entry name" value="Radical SAM enzymes"/>
    <property type="match status" value="1"/>
</dbReference>
<evidence type="ECO:0000313" key="11">
    <source>
        <dbReference type="Proteomes" id="UP000260812"/>
    </source>
</evidence>
<name>A0A3E3HV65_9FIRM</name>
<dbReference type="InterPro" id="IPR007197">
    <property type="entry name" value="rSAM"/>
</dbReference>
<dbReference type="Proteomes" id="UP000260812">
    <property type="component" value="Unassembled WGS sequence"/>
</dbReference>
<organism evidence="10 11">
    <name type="scientific">Eisenbergiella massiliensis</name>
    <dbReference type="NCBI Taxonomy" id="1720294"/>
    <lineage>
        <taxon>Bacteria</taxon>
        <taxon>Bacillati</taxon>
        <taxon>Bacillota</taxon>
        <taxon>Clostridia</taxon>
        <taxon>Lachnospirales</taxon>
        <taxon>Lachnospiraceae</taxon>
        <taxon>Eisenbergiella</taxon>
    </lineage>
</organism>
<dbReference type="NCBIfam" id="TIGR00238">
    <property type="entry name" value="KamA family radical SAM protein"/>
    <property type="match status" value="1"/>
</dbReference>
<proteinExistence type="predicted"/>
<dbReference type="InterPro" id="IPR003739">
    <property type="entry name" value="Lys_aminomutase/Glu_NH3_mut"/>
</dbReference>
<dbReference type="EMBL" id="QVLV01000042">
    <property type="protein sequence ID" value="RGE55615.1"/>
    <property type="molecule type" value="Genomic_DNA"/>
</dbReference>
<dbReference type="InterPro" id="IPR058240">
    <property type="entry name" value="rSAM_sf"/>
</dbReference>
<dbReference type="Gene3D" id="3.20.20.70">
    <property type="entry name" value="Aldolase class I"/>
    <property type="match status" value="1"/>
</dbReference>
<keyword evidence="11" id="KW-1185">Reference proteome</keyword>
<keyword evidence="2 8" id="KW-0004">4Fe-4S</keyword>
<keyword evidence="5" id="KW-0663">Pyridoxal phosphate</keyword>
<dbReference type="InterPro" id="IPR013785">
    <property type="entry name" value="Aldolase_TIM"/>
</dbReference>
<keyword evidence="4 8" id="KW-0479">Metal-binding</keyword>
<dbReference type="GeneID" id="97990716"/>
<gene>
    <name evidence="10" type="ORF">DXC51_28645</name>
</gene>
<evidence type="ECO:0000256" key="6">
    <source>
        <dbReference type="ARBA" id="ARBA00023004"/>
    </source>
</evidence>
<evidence type="ECO:0000259" key="9">
    <source>
        <dbReference type="PROSITE" id="PS51918"/>
    </source>
</evidence>
<evidence type="ECO:0000256" key="8">
    <source>
        <dbReference type="PIRSR" id="PIRSR004911-1"/>
    </source>
</evidence>
<evidence type="ECO:0000256" key="2">
    <source>
        <dbReference type="ARBA" id="ARBA00022485"/>
    </source>
</evidence>
<feature type="binding site" evidence="8">
    <location>
        <position position="106"/>
    </location>
    <ligand>
        <name>[4Fe-4S] cluster</name>
        <dbReference type="ChEBI" id="CHEBI:49883"/>
        <note>4Fe-4S-S-AdoMet</note>
    </ligand>
</feature>
<feature type="binding site" evidence="8">
    <location>
        <position position="113"/>
    </location>
    <ligand>
        <name>[4Fe-4S] cluster</name>
        <dbReference type="ChEBI" id="CHEBI:49883"/>
        <note>4Fe-4S-S-AdoMet</note>
    </ligand>
</feature>
<evidence type="ECO:0000256" key="1">
    <source>
        <dbReference type="ARBA" id="ARBA00001933"/>
    </source>
</evidence>
<sequence length="372" mass="42392">MDWREILKTNVTHAGELEDIMHLNGEHEQEVERILERFPMSVPRYYLSLIDWNNPKDPIRRMCIPSLEENDMTGKFDTSGEAENTRLPGLQHKYGETALILSTHRCAMYCRHCFRKRLVGISEEETADNFEKAADYIREHKEISNVLISGGDALLNSNEALEHFLDVLSSMEQLDFLRIGTRTPVTFPFRITLDPELVELLKRYDRKKKIYVVTQFNHSAEITEESEKAVRMLLDAGISVKNQTVLLRGVNDDPDVLGGLLKGLTAIGVIPYYIFQCRPVSGVGTHFQVPILKGAEIVERAKQMQNGFGKGFKYVMSHRTGKIEILGAWEDGRMLFKYHQAKYDADRGRIFAVKLGENQTWLPDGLCGAGEV</sequence>
<dbReference type="AlphaFoldDB" id="A0A3E3HV65"/>
<dbReference type="GO" id="GO:0046872">
    <property type="term" value="F:metal ion binding"/>
    <property type="evidence" value="ECO:0007669"/>
    <property type="project" value="UniProtKB-KW"/>
</dbReference>
<dbReference type="RefSeq" id="WP_117546023.1">
    <property type="nucleotide sequence ID" value="NZ_QVLV01000042.1"/>
</dbReference>
<dbReference type="PANTHER" id="PTHR30538">
    <property type="entry name" value="LYSINE 2,3-AMINOMUTASE-RELATED"/>
    <property type="match status" value="1"/>
</dbReference>
<feature type="domain" description="Radical SAM core" evidence="9">
    <location>
        <begin position="92"/>
        <end position="313"/>
    </location>
</feature>
<feature type="binding site" evidence="8">
    <location>
        <position position="110"/>
    </location>
    <ligand>
        <name>[4Fe-4S] cluster</name>
        <dbReference type="ChEBI" id="CHEBI:49883"/>
        <note>4Fe-4S-S-AdoMet</note>
    </ligand>
</feature>
<dbReference type="PANTHER" id="PTHR30538:SF0">
    <property type="entry name" value="L-LYSINE 2,3-AMINOMUTASE AQ_1632-RELATED"/>
    <property type="match status" value="1"/>
</dbReference>
<dbReference type="PIRSF" id="PIRSF004911">
    <property type="entry name" value="DUF160"/>
    <property type="match status" value="1"/>
</dbReference>
<keyword evidence="6" id="KW-0408">Iron</keyword>
<comment type="cofactor">
    <cofactor evidence="1">
        <name>pyridoxal 5'-phosphate</name>
        <dbReference type="ChEBI" id="CHEBI:597326"/>
    </cofactor>
</comment>
<dbReference type="SFLD" id="SFLDS00029">
    <property type="entry name" value="Radical_SAM"/>
    <property type="match status" value="1"/>
</dbReference>
<evidence type="ECO:0000256" key="4">
    <source>
        <dbReference type="ARBA" id="ARBA00022723"/>
    </source>
</evidence>
<comment type="caution">
    <text evidence="10">The sequence shown here is derived from an EMBL/GenBank/DDBJ whole genome shotgun (WGS) entry which is preliminary data.</text>
</comment>
<evidence type="ECO:0000256" key="3">
    <source>
        <dbReference type="ARBA" id="ARBA00022691"/>
    </source>
</evidence>
<dbReference type="PROSITE" id="PS51918">
    <property type="entry name" value="RADICAL_SAM"/>
    <property type="match status" value="1"/>
</dbReference>
<dbReference type="SFLD" id="SFLDG01070">
    <property type="entry name" value="PLP-dependent"/>
    <property type="match status" value="1"/>
</dbReference>
<evidence type="ECO:0000256" key="5">
    <source>
        <dbReference type="ARBA" id="ARBA00022898"/>
    </source>
</evidence>
<keyword evidence="7 8" id="KW-0411">Iron-sulfur</keyword>
<dbReference type="GO" id="GO:0051539">
    <property type="term" value="F:4 iron, 4 sulfur cluster binding"/>
    <property type="evidence" value="ECO:0007669"/>
    <property type="project" value="UniProtKB-KW"/>
</dbReference>
<evidence type="ECO:0000256" key="7">
    <source>
        <dbReference type="ARBA" id="ARBA00023014"/>
    </source>
</evidence>
<accession>A0A3E3HV65</accession>
<dbReference type="GO" id="GO:0003824">
    <property type="term" value="F:catalytic activity"/>
    <property type="evidence" value="ECO:0007669"/>
    <property type="project" value="InterPro"/>
</dbReference>